<evidence type="ECO:0000259" key="2">
    <source>
        <dbReference type="Pfam" id="PF07727"/>
    </source>
</evidence>
<dbReference type="InterPro" id="IPR025724">
    <property type="entry name" value="GAG-pre-integrase_dom"/>
</dbReference>
<evidence type="ECO:0000313" key="4">
    <source>
        <dbReference type="EMBL" id="GEU58490.1"/>
    </source>
</evidence>
<feature type="compositionally biased region" description="Polar residues" evidence="1">
    <location>
        <begin position="658"/>
        <end position="676"/>
    </location>
</feature>
<feature type="region of interest" description="Disordered" evidence="1">
    <location>
        <begin position="1271"/>
        <end position="1300"/>
    </location>
</feature>
<feature type="domain" description="GAG-pre-integrase" evidence="3">
    <location>
        <begin position="505"/>
        <end position="573"/>
    </location>
</feature>
<feature type="compositionally biased region" description="Low complexity" evidence="1">
    <location>
        <begin position="1162"/>
        <end position="1175"/>
    </location>
</feature>
<dbReference type="CDD" id="cd09272">
    <property type="entry name" value="RNase_HI_RT_Ty1"/>
    <property type="match status" value="1"/>
</dbReference>
<comment type="caution">
    <text evidence="4">The sequence shown here is derived from an EMBL/GenBank/DDBJ whole genome shotgun (WGS) entry which is preliminary data.</text>
</comment>
<feature type="domain" description="Reverse transcriptase Ty1/copia-type" evidence="2">
    <location>
        <begin position="726"/>
        <end position="853"/>
    </location>
</feature>
<proteinExistence type="predicted"/>
<sequence length="1319" mass="149711">MLLMQAQENGVALDEEQLLFIAGGQASAIDEDVDEQPVQDLALNVDNVFQADDYDAFDSDVDEAPTAQTLFMGASNEESSENSYFYTHPTLSEFDKTCQKIITSTGLTEWERGFERTKECYLTEVIPFFKTLKEHFEGIQKALTKEIKEMKDVFEEVEVEVAQNAVNRKHDEIERKNLLIVNDNLIAECLSKEVFYVATNSELNVSRFTEMHVANTTVEARCLEFKAELSNLCDKSHNDNHDELVNQFPILRALDSHTTQLTAKVTTLQAQNDLFRDKNDKIKHHYKELYDSIKITCDKHIEQVTALTNANVNLRSQTMNKVNSVSKDQVIPMVLAPGKYAIDFERIPSRFRNNREAHLDYLRHLKESIETIRDIVEEAKVVRPLGVNHCIDASRSQPRSNTKKNRISPDKGVIKMQVEEQARINKSHLRTTNRVDSSSRFKSYEDYVIGDSVISRVYNVEGLGHNLFSAGQFYDSDLEVAFRKHTCYVRDTDGVELIKGSRGSNLYTISVEDMMKSSPICLLSKASKNKSWLWHQRLNHLNFGTINDLSRKDLVRGLPRKDLKLKKDHLCSAVFGALCYPINDRKDLGKPQPTADIRIFIGYVPSRKGLIPNPVPTTPYVPPTNKDLEILFQPMFDEYLEPPHVKRLVSPTPAVQPPVNSAGTPSSTTIDQDAPSPSISSSYLALQYHSLHQGIAAESTFMKENPGTPVDNNPFINVFALEPSSDASSSEDARLVDKGYRQEEGIDFEESFAPVARIEAIRIFIANAASKNMTIYQMDVKTAFMNDELKEEVYVSQPEGFIDLDHPTHVYRLKKALYSDIALCCNSVWHSRSKHIDIRHHFIREQVKKGVVELYFVTMDYQLAVIFTKALQRERFEFLLPRLGNCANTMADVNVNAPADQARTMVPPTRTDDQILPHIRWAPIGKSNCYLDVESLQRNPIYKIAVDILKHTNFFRAFTTSSRIPLIYIQQFWDNIRYDKIAECYKCQLDEQWFDLTKYTLREALHITPFNNNNVFSSPSSSDALINFVNDLGYSKVVRDLSNIVTNDMFQPWRAVTKIINLCLTGMTSGFERPRAPGKHKFHLRPDSPLHLPNEEHVLGYLKFSAKGTKREVFGMPIPGNLITADIQGEPYYQEYLEKVAKHQRYLAGEKGSDPDSPAPKPTKTTNKSKPSVPKVDLRPPVTISASSQQPEPKPAPTKSQGKKQAEVQRALEESLKSVYDAPRGPLPPVVIKEPKSGKYQSFPEVQEKRKEKVTDEQVALDLLTLQTPKKKSHADQFIYQRHTSTPTESSGHDESSSVYVKLRLTDSEVKSNEDVPGI</sequence>
<organism evidence="4">
    <name type="scientific">Tanacetum cinerariifolium</name>
    <name type="common">Dalmatian daisy</name>
    <name type="synonym">Chrysanthemum cinerariifolium</name>
    <dbReference type="NCBI Taxonomy" id="118510"/>
    <lineage>
        <taxon>Eukaryota</taxon>
        <taxon>Viridiplantae</taxon>
        <taxon>Streptophyta</taxon>
        <taxon>Embryophyta</taxon>
        <taxon>Tracheophyta</taxon>
        <taxon>Spermatophyta</taxon>
        <taxon>Magnoliopsida</taxon>
        <taxon>eudicotyledons</taxon>
        <taxon>Gunneridae</taxon>
        <taxon>Pentapetalae</taxon>
        <taxon>asterids</taxon>
        <taxon>campanulids</taxon>
        <taxon>Asterales</taxon>
        <taxon>Asteraceae</taxon>
        <taxon>Asteroideae</taxon>
        <taxon>Anthemideae</taxon>
        <taxon>Anthemidinae</taxon>
        <taxon>Tanacetum</taxon>
    </lineage>
</organism>
<feature type="region of interest" description="Disordered" evidence="1">
    <location>
        <begin position="651"/>
        <end position="676"/>
    </location>
</feature>
<name>A0A6L2LBH6_TANCI</name>
<dbReference type="Pfam" id="PF13976">
    <property type="entry name" value="gag_pre-integrs"/>
    <property type="match status" value="1"/>
</dbReference>
<feature type="region of interest" description="Disordered" evidence="1">
    <location>
        <begin position="1148"/>
        <end position="1255"/>
    </location>
</feature>
<gene>
    <name evidence="4" type="ORF">Tci_030468</name>
</gene>
<protein>
    <submittedName>
        <fullName evidence="4">Retrovirus-related Pol polyprotein from transposon TNT 1-94</fullName>
    </submittedName>
</protein>
<feature type="compositionally biased region" description="Basic and acidic residues" evidence="1">
    <location>
        <begin position="1246"/>
        <end position="1255"/>
    </location>
</feature>
<feature type="compositionally biased region" description="Basic and acidic residues" evidence="1">
    <location>
        <begin position="1204"/>
        <end position="1216"/>
    </location>
</feature>
<evidence type="ECO:0000256" key="1">
    <source>
        <dbReference type="SAM" id="MobiDB-lite"/>
    </source>
</evidence>
<dbReference type="EMBL" id="BKCJ010004012">
    <property type="protein sequence ID" value="GEU58490.1"/>
    <property type="molecule type" value="Genomic_DNA"/>
</dbReference>
<evidence type="ECO:0000259" key="3">
    <source>
        <dbReference type="Pfam" id="PF13976"/>
    </source>
</evidence>
<reference evidence="4" key="1">
    <citation type="journal article" date="2019" name="Sci. Rep.">
        <title>Draft genome of Tanacetum cinerariifolium, the natural source of mosquito coil.</title>
        <authorList>
            <person name="Yamashiro T."/>
            <person name="Shiraishi A."/>
            <person name="Satake H."/>
            <person name="Nakayama K."/>
        </authorList>
    </citation>
    <scope>NUCLEOTIDE SEQUENCE</scope>
</reference>
<dbReference type="Pfam" id="PF07727">
    <property type="entry name" value="RVT_2"/>
    <property type="match status" value="1"/>
</dbReference>
<dbReference type="InterPro" id="IPR013103">
    <property type="entry name" value="RVT_2"/>
</dbReference>
<accession>A0A6L2LBH6</accession>